<proteinExistence type="predicted"/>
<name>A0ACC1I854_9FUNG</name>
<accession>A0ACC1I854</accession>
<organism evidence="1 2">
    <name type="scientific">Kickxella alabastrina</name>
    <dbReference type="NCBI Taxonomy" id="61397"/>
    <lineage>
        <taxon>Eukaryota</taxon>
        <taxon>Fungi</taxon>
        <taxon>Fungi incertae sedis</taxon>
        <taxon>Zoopagomycota</taxon>
        <taxon>Kickxellomycotina</taxon>
        <taxon>Kickxellomycetes</taxon>
        <taxon>Kickxellales</taxon>
        <taxon>Kickxellaceae</taxon>
        <taxon>Kickxella</taxon>
    </lineage>
</organism>
<keyword evidence="2" id="KW-1185">Reference proteome</keyword>
<evidence type="ECO:0000313" key="1">
    <source>
        <dbReference type="EMBL" id="KAJ1890028.1"/>
    </source>
</evidence>
<feature type="non-terminal residue" evidence="1">
    <location>
        <position position="57"/>
    </location>
</feature>
<comment type="caution">
    <text evidence="1">The sequence shown here is derived from an EMBL/GenBank/DDBJ whole genome shotgun (WGS) entry which is preliminary data.</text>
</comment>
<dbReference type="EMBL" id="JANBPG010001423">
    <property type="protein sequence ID" value="KAJ1890028.1"/>
    <property type="molecule type" value="Genomic_DNA"/>
</dbReference>
<protein>
    <submittedName>
        <fullName evidence="1">Uncharacterized protein</fullName>
    </submittedName>
</protein>
<gene>
    <name evidence="1" type="ORF">LPJ66_007714</name>
</gene>
<evidence type="ECO:0000313" key="2">
    <source>
        <dbReference type="Proteomes" id="UP001150581"/>
    </source>
</evidence>
<reference evidence="1" key="1">
    <citation type="submission" date="2022-07" db="EMBL/GenBank/DDBJ databases">
        <title>Phylogenomic reconstructions and comparative analyses of Kickxellomycotina fungi.</title>
        <authorList>
            <person name="Reynolds N.K."/>
            <person name="Stajich J.E."/>
            <person name="Barry K."/>
            <person name="Grigoriev I.V."/>
            <person name="Crous P."/>
            <person name="Smith M.E."/>
        </authorList>
    </citation>
    <scope>NUCLEOTIDE SEQUENCE</scope>
    <source>
        <strain evidence="1">Benny 63K</strain>
    </source>
</reference>
<sequence length="57" mass="6373">MASLETLPQNLFNQIAIELEAADLTTLALASRRLHRLASCDELWIEKISADFGNRTT</sequence>
<dbReference type="Proteomes" id="UP001150581">
    <property type="component" value="Unassembled WGS sequence"/>
</dbReference>